<evidence type="ECO:0000256" key="1">
    <source>
        <dbReference type="SAM" id="MobiDB-lite"/>
    </source>
</evidence>
<organism evidence="2 3">
    <name type="scientific">Pleuronectes platessa</name>
    <name type="common">European plaice</name>
    <dbReference type="NCBI Taxonomy" id="8262"/>
    <lineage>
        <taxon>Eukaryota</taxon>
        <taxon>Metazoa</taxon>
        <taxon>Chordata</taxon>
        <taxon>Craniata</taxon>
        <taxon>Vertebrata</taxon>
        <taxon>Euteleostomi</taxon>
        <taxon>Actinopterygii</taxon>
        <taxon>Neopterygii</taxon>
        <taxon>Teleostei</taxon>
        <taxon>Neoteleostei</taxon>
        <taxon>Acanthomorphata</taxon>
        <taxon>Carangaria</taxon>
        <taxon>Pleuronectiformes</taxon>
        <taxon>Pleuronectoidei</taxon>
        <taxon>Pleuronectidae</taxon>
        <taxon>Pleuronectes</taxon>
    </lineage>
</organism>
<evidence type="ECO:0000313" key="2">
    <source>
        <dbReference type="EMBL" id="CAB1416963.1"/>
    </source>
</evidence>
<proteinExistence type="predicted"/>
<feature type="compositionally biased region" description="Low complexity" evidence="1">
    <location>
        <begin position="102"/>
        <end position="112"/>
    </location>
</feature>
<keyword evidence="3" id="KW-1185">Reference proteome</keyword>
<feature type="region of interest" description="Disordered" evidence="1">
    <location>
        <begin position="62"/>
        <end position="152"/>
    </location>
</feature>
<dbReference type="Proteomes" id="UP001153269">
    <property type="component" value="Unassembled WGS sequence"/>
</dbReference>
<accession>A0A9N7TRE8</accession>
<dbReference type="EMBL" id="CADEAL010000234">
    <property type="protein sequence ID" value="CAB1416963.1"/>
    <property type="molecule type" value="Genomic_DNA"/>
</dbReference>
<gene>
    <name evidence="2" type="ORF">PLEPLA_LOCUS4756</name>
</gene>
<dbReference type="AlphaFoldDB" id="A0A9N7TRE8"/>
<sequence>MSQLPPHLQAVGCVELSIERTSRSEAPLPNLLYRSQGGGRTGLQQLSWTPIELTLWGTLQRSDTQPVPPPLGFFSAGIDPRQQEYPVQQNPSLPPVPVYELSARPSAPAASDARPRPGGGCPRSREEELELRELKLGQKGGERMLRNNLRPH</sequence>
<protein>
    <submittedName>
        <fullName evidence="2">Uncharacterized protein</fullName>
    </submittedName>
</protein>
<name>A0A9N7TRE8_PLEPL</name>
<comment type="caution">
    <text evidence="2">The sequence shown here is derived from an EMBL/GenBank/DDBJ whole genome shotgun (WGS) entry which is preliminary data.</text>
</comment>
<reference evidence="2" key="1">
    <citation type="submission" date="2020-03" db="EMBL/GenBank/DDBJ databases">
        <authorList>
            <person name="Weist P."/>
        </authorList>
    </citation>
    <scope>NUCLEOTIDE SEQUENCE</scope>
</reference>
<feature type="compositionally biased region" description="Basic and acidic residues" evidence="1">
    <location>
        <begin position="123"/>
        <end position="145"/>
    </location>
</feature>
<evidence type="ECO:0000313" key="3">
    <source>
        <dbReference type="Proteomes" id="UP001153269"/>
    </source>
</evidence>